<dbReference type="AlphaFoldDB" id="A0A6A6DCK5"/>
<evidence type="ECO:0000256" key="1">
    <source>
        <dbReference type="SAM" id="SignalP"/>
    </source>
</evidence>
<keyword evidence="3" id="KW-1185">Reference proteome</keyword>
<proteinExistence type="predicted"/>
<name>A0A6A6DCK5_9PEZI</name>
<feature type="chain" id="PRO_5025354582" evidence="1">
    <location>
        <begin position="25"/>
        <end position="145"/>
    </location>
</feature>
<dbReference type="Proteomes" id="UP000800200">
    <property type="component" value="Unassembled WGS sequence"/>
</dbReference>
<dbReference type="OrthoDB" id="5409186at2759"/>
<keyword evidence="1" id="KW-0732">Signal</keyword>
<feature type="signal peptide" evidence="1">
    <location>
        <begin position="1"/>
        <end position="24"/>
    </location>
</feature>
<dbReference type="EMBL" id="ML994727">
    <property type="protein sequence ID" value="KAF2175690.1"/>
    <property type="molecule type" value="Genomic_DNA"/>
</dbReference>
<protein>
    <submittedName>
        <fullName evidence="2">Uncharacterized protein</fullName>
    </submittedName>
</protein>
<evidence type="ECO:0000313" key="3">
    <source>
        <dbReference type="Proteomes" id="UP000800200"/>
    </source>
</evidence>
<feature type="non-terminal residue" evidence="2">
    <location>
        <position position="145"/>
    </location>
</feature>
<organism evidence="2 3">
    <name type="scientific">Zopfia rhizophila CBS 207.26</name>
    <dbReference type="NCBI Taxonomy" id="1314779"/>
    <lineage>
        <taxon>Eukaryota</taxon>
        <taxon>Fungi</taxon>
        <taxon>Dikarya</taxon>
        <taxon>Ascomycota</taxon>
        <taxon>Pezizomycotina</taxon>
        <taxon>Dothideomycetes</taxon>
        <taxon>Dothideomycetes incertae sedis</taxon>
        <taxon>Zopfiaceae</taxon>
        <taxon>Zopfia</taxon>
    </lineage>
</organism>
<accession>A0A6A6DCK5</accession>
<gene>
    <name evidence="2" type="ORF">K469DRAFT_701611</name>
</gene>
<reference evidence="2" key="1">
    <citation type="journal article" date="2020" name="Stud. Mycol.">
        <title>101 Dothideomycetes genomes: a test case for predicting lifestyles and emergence of pathogens.</title>
        <authorList>
            <person name="Haridas S."/>
            <person name="Albert R."/>
            <person name="Binder M."/>
            <person name="Bloem J."/>
            <person name="Labutti K."/>
            <person name="Salamov A."/>
            <person name="Andreopoulos B."/>
            <person name="Baker S."/>
            <person name="Barry K."/>
            <person name="Bills G."/>
            <person name="Bluhm B."/>
            <person name="Cannon C."/>
            <person name="Castanera R."/>
            <person name="Culley D."/>
            <person name="Daum C."/>
            <person name="Ezra D."/>
            <person name="Gonzalez J."/>
            <person name="Henrissat B."/>
            <person name="Kuo A."/>
            <person name="Liang C."/>
            <person name="Lipzen A."/>
            <person name="Lutzoni F."/>
            <person name="Magnuson J."/>
            <person name="Mondo S."/>
            <person name="Nolan M."/>
            <person name="Ohm R."/>
            <person name="Pangilinan J."/>
            <person name="Park H.-J."/>
            <person name="Ramirez L."/>
            <person name="Alfaro M."/>
            <person name="Sun H."/>
            <person name="Tritt A."/>
            <person name="Yoshinaga Y."/>
            <person name="Zwiers L.-H."/>
            <person name="Turgeon B."/>
            <person name="Goodwin S."/>
            <person name="Spatafora J."/>
            <person name="Crous P."/>
            <person name="Grigoriev I."/>
        </authorList>
    </citation>
    <scope>NUCLEOTIDE SEQUENCE</scope>
    <source>
        <strain evidence="2">CBS 207.26</strain>
    </source>
</reference>
<evidence type="ECO:0000313" key="2">
    <source>
        <dbReference type="EMBL" id="KAF2175690.1"/>
    </source>
</evidence>
<sequence>MPTPSSSSLILLTFLISLIVKRLSHEELSMTQFSLVPPSSSALSEPAQPLQTFLAGSSGAGNRDLGYAAFDMACSNGTTCEAACGGGYNPCWAVSNNFGNWTGCFDNSLGERCCIPTGRHAKGATCQRGYYCVEVTSEFTNGLFC</sequence>